<accession>A0A1E3XCW8</accession>
<reference evidence="1 2" key="1">
    <citation type="submission" date="2016-07" db="EMBL/GenBank/DDBJ databases">
        <title>Draft genome of Scalindua rubra, obtained from a brine-seawater interface in the Red Sea, sheds light on salt adaptation in anammox bacteria.</title>
        <authorList>
            <person name="Speth D.R."/>
            <person name="Lagkouvardos I."/>
            <person name="Wang Y."/>
            <person name="Qian P.-Y."/>
            <person name="Dutilh B.E."/>
            <person name="Jetten M.S."/>
        </authorList>
    </citation>
    <scope>NUCLEOTIDE SEQUENCE [LARGE SCALE GENOMIC DNA]</scope>
    <source>
        <strain evidence="1">BSI-1</strain>
    </source>
</reference>
<dbReference type="AlphaFoldDB" id="A0A1E3XCW8"/>
<comment type="caution">
    <text evidence="1">The sequence shown here is derived from an EMBL/GenBank/DDBJ whole genome shotgun (WGS) entry which is preliminary data.</text>
</comment>
<name>A0A1E3XCW8_9BACT</name>
<gene>
    <name evidence="1" type="ORF">SCARUB_01389</name>
</gene>
<dbReference type="Proteomes" id="UP000094056">
    <property type="component" value="Unassembled WGS sequence"/>
</dbReference>
<organism evidence="1 2">
    <name type="scientific">Candidatus Scalindua rubra</name>
    <dbReference type="NCBI Taxonomy" id="1872076"/>
    <lineage>
        <taxon>Bacteria</taxon>
        <taxon>Pseudomonadati</taxon>
        <taxon>Planctomycetota</taxon>
        <taxon>Candidatus Brocadiia</taxon>
        <taxon>Candidatus Brocadiales</taxon>
        <taxon>Candidatus Scalinduaceae</taxon>
        <taxon>Candidatus Scalindua</taxon>
    </lineage>
</organism>
<protein>
    <submittedName>
        <fullName evidence="1">Uncharacterized protein</fullName>
    </submittedName>
</protein>
<sequence length="144" mass="17095">MRTSFRKFFESHKKLKVPTRLPISSGRKFEVPPARRTYASERAKDVEKYFFNFRHFSSLKALQTRLRRELSRTVAAMPHYLLQSLVHSFYGKINFAKQTKKLATELSSLYSLDLHKKIAKIVKNINKHATFTQKNNSRYEKKHF</sequence>
<evidence type="ECO:0000313" key="2">
    <source>
        <dbReference type="Proteomes" id="UP000094056"/>
    </source>
</evidence>
<dbReference type="EMBL" id="MAYW01000027">
    <property type="protein sequence ID" value="ODS33481.1"/>
    <property type="molecule type" value="Genomic_DNA"/>
</dbReference>
<proteinExistence type="predicted"/>
<evidence type="ECO:0000313" key="1">
    <source>
        <dbReference type="EMBL" id="ODS33481.1"/>
    </source>
</evidence>